<dbReference type="EMBL" id="JAFBDZ010000001">
    <property type="protein sequence ID" value="MBM7584293.1"/>
    <property type="molecule type" value="Genomic_DNA"/>
</dbReference>
<name>A0ABS2N8Y0_9BACI</name>
<protein>
    <submittedName>
        <fullName evidence="1">Uncharacterized protein</fullName>
    </submittedName>
</protein>
<keyword evidence="2" id="KW-1185">Reference proteome</keyword>
<dbReference type="Proteomes" id="UP001646157">
    <property type="component" value="Unassembled WGS sequence"/>
</dbReference>
<evidence type="ECO:0000313" key="2">
    <source>
        <dbReference type="Proteomes" id="UP001646157"/>
    </source>
</evidence>
<reference evidence="1 2" key="1">
    <citation type="submission" date="2021-01" db="EMBL/GenBank/DDBJ databases">
        <title>Genomic Encyclopedia of Type Strains, Phase IV (KMG-IV): sequencing the most valuable type-strain genomes for metagenomic binning, comparative biology and taxonomic classification.</title>
        <authorList>
            <person name="Goeker M."/>
        </authorList>
    </citation>
    <scope>NUCLEOTIDE SEQUENCE [LARGE SCALE GENOMIC DNA]</scope>
    <source>
        <strain evidence="1 2">DSM 24834</strain>
    </source>
</reference>
<organism evidence="1 2">
    <name type="scientific">Rossellomorea pakistanensis</name>
    <dbReference type="NCBI Taxonomy" id="992288"/>
    <lineage>
        <taxon>Bacteria</taxon>
        <taxon>Bacillati</taxon>
        <taxon>Bacillota</taxon>
        <taxon>Bacilli</taxon>
        <taxon>Bacillales</taxon>
        <taxon>Bacillaceae</taxon>
        <taxon>Rossellomorea</taxon>
    </lineage>
</organism>
<sequence>MYQTHIDYTKISKAIETTLTTLNNHMEPSFQRAVMDLNYAKEELANALAFELLGKKDWNY</sequence>
<accession>A0ABS2N8Y0</accession>
<dbReference type="RefSeq" id="WP_205168465.1">
    <property type="nucleotide sequence ID" value="NZ_JAFBDZ010000001.1"/>
</dbReference>
<evidence type="ECO:0000313" key="1">
    <source>
        <dbReference type="EMBL" id="MBM7584293.1"/>
    </source>
</evidence>
<comment type="caution">
    <text evidence="1">The sequence shown here is derived from an EMBL/GenBank/DDBJ whole genome shotgun (WGS) entry which is preliminary data.</text>
</comment>
<proteinExistence type="predicted"/>
<gene>
    <name evidence="1" type="ORF">JOC86_000830</name>
</gene>